<dbReference type="AlphaFoldDB" id="A0A077WQ53"/>
<feature type="compositionally biased region" description="Basic residues" evidence="1">
    <location>
        <begin position="361"/>
        <end position="373"/>
    </location>
</feature>
<accession>A0A077WQ53</accession>
<feature type="compositionally biased region" description="Low complexity" evidence="1">
    <location>
        <begin position="306"/>
        <end position="318"/>
    </location>
</feature>
<organism evidence="2">
    <name type="scientific">Lichtheimia ramosa</name>
    <dbReference type="NCBI Taxonomy" id="688394"/>
    <lineage>
        <taxon>Eukaryota</taxon>
        <taxon>Fungi</taxon>
        <taxon>Fungi incertae sedis</taxon>
        <taxon>Mucoromycota</taxon>
        <taxon>Mucoromycotina</taxon>
        <taxon>Mucoromycetes</taxon>
        <taxon>Mucorales</taxon>
        <taxon>Lichtheimiaceae</taxon>
        <taxon>Lichtheimia</taxon>
    </lineage>
</organism>
<feature type="region of interest" description="Disordered" evidence="1">
    <location>
        <begin position="306"/>
        <end position="409"/>
    </location>
</feature>
<feature type="compositionally biased region" description="Basic residues" evidence="1">
    <location>
        <begin position="393"/>
        <end position="406"/>
    </location>
</feature>
<gene>
    <name evidence="2" type="ORF">LRAMOSA02378</name>
</gene>
<evidence type="ECO:0000313" key="2">
    <source>
        <dbReference type="EMBL" id="CDS09701.1"/>
    </source>
</evidence>
<evidence type="ECO:0000256" key="1">
    <source>
        <dbReference type="SAM" id="MobiDB-lite"/>
    </source>
</evidence>
<dbReference type="EMBL" id="LK023335">
    <property type="protein sequence ID" value="CDS09701.1"/>
    <property type="molecule type" value="Genomic_DNA"/>
</dbReference>
<feature type="region of interest" description="Disordered" evidence="1">
    <location>
        <begin position="63"/>
        <end position="89"/>
    </location>
</feature>
<feature type="region of interest" description="Disordered" evidence="1">
    <location>
        <begin position="172"/>
        <end position="235"/>
    </location>
</feature>
<feature type="compositionally biased region" description="Low complexity" evidence="1">
    <location>
        <begin position="374"/>
        <end position="387"/>
    </location>
</feature>
<dbReference type="OrthoDB" id="2372567at2759"/>
<protein>
    <submittedName>
        <fullName evidence="2">Uncharacterized protein</fullName>
    </submittedName>
</protein>
<name>A0A077WQ53_9FUNG</name>
<feature type="compositionally biased region" description="Basic residues" evidence="1">
    <location>
        <begin position="68"/>
        <end position="80"/>
    </location>
</feature>
<feature type="compositionally biased region" description="Basic and acidic residues" evidence="1">
    <location>
        <begin position="212"/>
        <end position="224"/>
    </location>
</feature>
<sequence>MQQQRVSLHRGSSCPSLLATMPTATTTAHGYSSISLASDLYGHHSADSQRVSMSSLIDPHQYNDHQQQHHHHHHHPHRRSSPTSSCHHLQQCPLTEENLKQHTLKSSLGREGRHRRVKYYIESQIRLLRLQADLEGRRMAEMRSLVPLDTPSLEDEVIVLEDDCDLALQQSDEINDHTKSSPHQQQRRKKRLSDARQWVMQHIFKRNSSTKKNNEDDHNADHETSSPAPRRPVSITVQPHHHEDGILENDHTRILSYEQYQHEKRALIGQGLSGLSNPNIARALGVPVDDQHQASLASLLFSTSTSSSCTPPVSPSNSNPQQHIHCHSSTTPAATESHITTSASLSYQKRDSGVSVLSKPNQHHHRHQHHRHPTSSSITANTATTTLDDTRQHQYRHNRSNSKRRAQSMDSLVSVRYPKMVHVKVLRGAAIHALSSSDMSLATTPQPTDSIPDCCMMPDKSACCCSS</sequence>
<feature type="compositionally biased region" description="Polar residues" evidence="1">
    <location>
        <begin position="319"/>
        <end position="347"/>
    </location>
</feature>
<reference evidence="2" key="1">
    <citation type="journal article" date="2014" name="Genome Announc.">
        <title>De novo whole-genome sequence and genome annotation of Lichtheimia ramosa.</title>
        <authorList>
            <person name="Linde J."/>
            <person name="Schwartze V."/>
            <person name="Binder U."/>
            <person name="Lass-Florl C."/>
            <person name="Voigt K."/>
            <person name="Horn F."/>
        </authorList>
    </citation>
    <scope>NUCLEOTIDE SEQUENCE</scope>
    <source>
        <strain evidence="2">JMRC FSU:6197</strain>
    </source>
</reference>
<proteinExistence type="predicted"/>